<name>A0AAE1H362_9NEOP</name>
<protein>
    <submittedName>
        <fullName evidence="1">Aspartate carbamoyltransferase</fullName>
    </submittedName>
</protein>
<sequence length="349" mass="38987">MASSVLVKSFFKFCMVDKNEARMAHNANAYKQFVGTVVEIINPYKALLEFQDLGSNQKALLRVDKLTCKPSINTDGSADHPITDFVSIGTSVKCFCHKLGETGDQKSFWFVAEVLSIGSSLTDSNMVVGICPPMLNRIGYVSHLDKRMGVISFKDKDNDIPQDVLFIASKFYDGGKRAKTKQPLDKILAVNDKVNFDAVPTDPEENDHNCSWFAPLVWKRSKPHTDYDSLVQDQDPNLAQIKTVIRNPKSQFIRGKGQIMHILNEDYGIALGAVNLKQTHWQSILFHRSCASIFKHSLSATDLRQVFKEGDKIRFIAAVAPKGFSAQWVASHISIDVVGEAKHLVENQL</sequence>
<reference evidence="1" key="2">
    <citation type="journal article" date="2023" name="BMC Genomics">
        <title>Pest status, molecular evolution, and epigenetic factors derived from the genome assembly of Frankliniella fusca, a thysanopteran phytovirus vector.</title>
        <authorList>
            <person name="Catto M.A."/>
            <person name="Labadie P.E."/>
            <person name="Jacobson A.L."/>
            <person name="Kennedy G.G."/>
            <person name="Srinivasan R."/>
            <person name="Hunt B.G."/>
        </authorList>
    </citation>
    <scope>NUCLEOTIDE SEQUENCE</scope>
    <source>
        <strain evidence="1">PL_HMW_Pooled</strain>
    </source>
</reference>
<gene>
    <name evidence="1" type="ORF">KUF71_023175</name>
</gene>
<reference evidence="1" key="1">
    <citation type="submission" date="2021-07" db="EMBL/GenBank/DDBJ databases">
        <authorList>
            <person name="Catto M.A."/>
            <person name="Jacobson A."/>
            <person name="Kennedy G."/>
            <person name="Labadie P."/>
            <person name="Hunt B.G."/>
            <person name="Srinivasan R."/>
        </authorList>
    </citation>
    <scope>NUCLEOTIDE SEQUENCE</scope>
    <source>
        <strain evidence="1">PL_HMW_Pooled</strain>
        <tissue evidence="1">Head</tissue>
    </source>
</reference>
<dbReference type="Proteomes" id="UP001219518">
    <property type="component" value="Unassembled WGS sequence"/>
</dbReference>
<proteinExistence type="predicted"/>
<organism evidence="1 2">
    <name type="scientific">Frankliniella fusca</name>
    <dbReference type="NCBI Taxonomy" id="407009"/>
    <lineage>
        <taxon>Eukaryota</taxon>
        <taxon>Metazoa</taxon>
        <taxon>Ecdysozoa</taxon>
        <taxon>Arthropoda</taxon>
        <taxon>Hexapoda</taxon>
        <taxon>Insecta</taxon>
        <taxon>Pterygota</taxon>
        <taxon>Neoptera</taxon>
        <taxon>Paraneoptera</taxon>
        <taxon>Thysanoptera</taxon>
        <taxon>Terebrantia</taxon>
        <taxon>Thripoidea</taxon>
        <taxon>Thripidae</taxon>
        <taxon>Frankliniella</taxon>
    </lineage>
</organism>
<comment type="caution">
    <text evidence="1">The sequence shown here is derived from an EMBL/GenBank/DDBJ whole genome shotgun (WGS) entry which is preliminary data.</text>
</comment>
<evidence type="ECO:0000313" key="2">
    <source>
        <dbReference type="Proteomes" id="UP001219518"/>
    </source>
</evidence>
<dbReference type="AlphaFoldDB" id="A0AAE1H362"/>
<keyword evidence="2" id="KW-1185">Reference proteome</keyword>
<accession>A0AAE1H362</accession>
<evidence type="ECO:0000313" key="1">
    <source>
        <dbReference type="EMBL" id="KAK3913718.1"/>
    </source>
</evidence>
<dbReference type="EMBL" id="JAHWGI010000336">
    <property type="protein sequence ID" value="KAK3913718.1"/>
    <property type="molecule type" value="Genomic_DNA"/>
</dbReference>